<sequence>MHLDPMTGRGIHDAQATCFAC</sequence>
<evidence type="ECO:0000313" key="2">
    <source>
        <dbReference type="Proteomes" id="UP000256805"/>
    </source>
</evidence>
<evidence type="ECO:0000313" key="1">
    <source>
        <dbReference type="EMBL" id="SPS01127.1"/>
    </source>
</evidence>
<proteinExistence type="predicted"/>
<name>A0A375J7P4_9BURK</name>
<accession>A0A375J7P4</accession>
<organism evidence="1 2">
    <name type="scientific">Cupriavidus taiwanensis</name>
    <dbReference type="NCBI Taxonomy" id="164546"/>
    <lineage>
        <taxon>Bacteria</taxon>
        <taxon>Pseudomonadati</taxon>
        <taxon>Pseudomonadota</taxon>
        <taxon>Betaproteobacteria</taxon>
        <taxon>Burkholderiales</taxon>
        <taxon>Burkholderiaceae</taxon>
        <taxon>Cupriavidus</taxon>
    </lineage>
</organism>
<gene>
    <name evidence="1" type="ORF">CBM2634_B170454</name>
</gene>
<protein>
    <submittedName>
        <fullName evidence="1">Uncharacterized protein</fullName>
    </submittedName>
</protein>
<dbReference type="AlphaFoldDB" id="A0A375J7P4"/>
<dbReference type="EMBL" id="OVTA01000040">
    <property type="protein sequence ID" value="SPS01127.1"/>
    <property type="molecule type" value="Genomic_DNA"/>
</dbReference>
<reference evidence="1 2" key="1">
    <citation type="submission" date="2018-01" db="EMBL/GenBank/DDBJ databases">
        <authorList>
            <person name="Gaut B.S."/>
            <person name="Morton B.R."/>
            <person name="Clegg M.T."/>
            <person name="Duvall M.R."/>
        </authorList>
    </citation>
    <scope>NUCLEOTIDE SEQUENCE [LARGE SCALE GENOMIC DNA]</scope>
    <source>
        <strain evidence="1">Cupriavidus taiwanensis cmp 52</strain>
    </source>
</reference>
<dbReference type="Proteomes" id="UP000256805">
    <property type="component" value="Unassembled WGS sequence"/>
</dbReference>